<name>A0ABP0X2D4_9BRYO</name>
<evidence type="ECO:0000313" key="2">
    <source>
        <dbReference type="EMBL" id="CAK9272596.1"/>
    </source>
</evidence>
<keyword evidence="3" id="KW-1185">Reference proteome</keyword>
<dbReference type="Proteomes" id="UP001497444">
    <property type="component" value="Chromosome 4"/>
</dbReference>
<feature type="region of interest" description="Disordered" evidence="1">
    <location>
        <begin position="51"/>
        <end position="73"/>
    </location>
</feature>
<sequence>MKKRSREDDASWICDLGSEWMSKRRKISRVDDEDGGGISEVGLQWMSSRPSLRKANGCSRSASDASKSLLPAQNLDHGERWRCSRTESRQNVKTRVWKKQQQQQEEEEEDGNWISDMGSAWMQRRKRHSTGNGSIAELGSELMQRKRTYADDALDDDSWVADVGYRWMSRQRKSRNHNRNQMCRSELEESAWICELGFQWMSRRKEREALNGAWLSDLSSLYMSRKKSGQDDNWISELGADWMSRKKSIRDDEFMAVLDPEWDPRRKLEFGTPNQGHTGLQNGKFRHFEGLESFNASRRSGFEGIGASGAHVEGLGSSSVEFRRPAMYVSLDSASSS</sequence>
<organism evidence="2 3">
    <name type="scientific">Sphagnum jensenii</name>
    <dbReference type="NCBI Taxonomy" id="128206"/>
    <lineage>
        <taxon>Eukaryota</taxon>
        <taxon>Viridiplantae</taxon>
        <taxon>Streptophyta</taxon>
        <taxon>Embryophyta</taxon>
        <taxon>Bryophyta</taxon>
        <taxon>Sphagnophytina</taxon>
        <taxon>Sphagnopsida</taxon>
        <taxon>Sphagnales</taxon>
        <taxon>Sphagnaceae</taxon>
        <taxon>Sphagnum</taxon>
    </lineage>
</organism>
<gene>
    <name evidence="2" type="ORF">CSSPJE1EN1_LOCUS18074</name>
</gene>
<evidence type="ECO:0000256" key="1">
    <source>
        <dbReference type="SAM" id="MobiDB-lite"/>
    </source>
</evidence>
<dbReference type="EMBL" id="OZ020099">
    <property type="protein sequence ID" value="CAK9272596.1"/>
    <property type="molecule type" value="Genomic_DNA"/>
</dbReference>
<accession>A0ABP0X2D4</accession>
<proteinExistence type="predicted"/>
<protein>
    <submittedName>
        <fullName evidence="2">Uncharacterized protein</fullName>
    </submittedName>
</protein>
<evidence type="ECO:0000313" key="3">
    <source>
        <dbReference type="Proteomes" id="UP001497444"/>
    </source>
</evidence>
<reference evidence="2" key="1">
    <citation type="submission" date="2024-02" db="EMBL/GenBank/DDBJ databases">
        <authorList>
            <consortium name="ELIXIR-Norway"/>
            <consortium name="Elixir Norway"/>
        </authorList>
    </citation>
    <scope>NUCLEOTIDE SEQUENCE</scope>
</reference>